<protein>
    <submittedName>
        <fullName evidence="2">Uncharacterized protein</fullName>
    </submittedName>
</protein>
<reference evidence="2" key="1">
    <citation type="submission" date="2014-11" db="EMBL/GenBank/DDBJ databases">
        <authorList>
            <person name="Amaro Gonzalez C."/>
        </authorList>
    </citation>
    <scope>NUCLEOTIDE SEQUENCE</scope>
</reference>
<dbReference type="AlphaFoldDB" id="A0A0E9TLQ1"/>
<dbReference type="EMBL" id="GBXM01054046">
    <property type="protein sequence ID" value="JAH54531.1"/>
    <property type="molecule type" value="Transcribed_RNA"/>
</dbReference>
<feature type="region of interest" description="Disordered" evidence="1">
    <location>
        <begin position="1"/>
        <end position="20"/>
    </location>
</feature>
<reference evidence="2" key="2">
    <citation type="journal article" date="2015" name="Fish Shellfish Immunol.">
        <title>Early steps in the European eel (Anguilla anguilla)-Vibrio vulnificus interaction in the gills: Role of the RtxA13 toxin.</title>
        <authorList>
            <person name="Callol A."/>
            <person name="Pajuelo D."/>
            <person name="Ebbesson L."/>
            <person name="Teles M."/>
            <person name="MacKenzie S."/>
            <person name="Amaro C."/>
        </authorList>
    </citation>
    <scope>NUCLEOTIDE SEQUENCE</scope>
</reference>
<sequence>MQSPQMKTKPKTKTRHSRMCEQSVQKARATVNTSQSSINLILHRLKWGDSTRKQLFL</sequence>
<evidence type="ECO:0000256" key="1">
    <source>
        <dbReference type="SAM" id="MobiDB-lite"/>
    </source>
</evidence>
<organism evidence="2">
    <name type="scientific">Anguilla anguilla</name>
    <name type="common">European freshwater eel</name>
    <name type="synonym">Muraena anguilla</name>
    <dbReference type="NCBI Taxonomy" id="7936"/>
    <lineage>
        <taxon>Eukaryota</taxon>
        <taxon>Metazoa</taxon>
        <taxon>Chordata</taxon>
        <taxon>Craniata</taxon>
        <taxon>Vertebrata</taxon>
        <taxon>Euteleostomi</taxon>
        <taxon>Actinopterygii</taxon>
        <taxon>Neopterygii</taxon>
        <taxon>Teleostei</taxon>
        <taxon>Anguilliformes</taxon>
        <taxon>Anguillidae</taxon>
        <taxon>Anguilla</taxon>
    </lineage>
</organism>
<proteinExistence type="predicted"/>
<evidence type="ECO:0000313" key="2">
    <source>
        <dbReference type="EMBL" id="JAH54531.1"/>
    </source>
</evidence>
<accession>A0A0E9TLQ1</accession>
<name>A0A0E9TLQ1_ANGAN</name>
<feature type="compositionally biased region" description="Basic residues" evidence="1">
    <location>
        <begin position="8"/>
        <end position="17"/>
    </location>
</feature>